<dbReference type="OrthoDB" id="9779910at2"/>
<sequence>MDKGDAEKLNIARKVAGHLAGQVAGLLFPPQCAGCHRAVADPGTLCGQCWSRLRFIERPYCTVMGTPFSHDLGENFLSAEAIADPPPFRRARAAVIHDGVPKRMVVWLKYHDQTNLAPWMARWILRAGSELIADSDVIVPVPLHPFRFWSRRFNQAAELARALARLADKPFEPEALRRVKRTRQQVGLAASERQRNVSGAFRVPPEHEIKISGRNVLLIDDVYTTGATVKAATRALLRAHAASVDVLTFSRVLGETINSE</sequence>
<evidence type="ECO:0000256" key="1">
    <source>
        <dbReference type="ARBA" id="ARBA00008007"/>
    </source>
</evidence>
<dbReference type="PANTHER" id="PTHR47505:SF1">
    <property type="entry name" value="DNA UTILIZATION PROTEIN YHGH"/>
    <property type="match status" value="1"/>
</dbReference>
<evidence type="ECO:0000259" key="3">
    <source>
        <dbReference type="Pfam" id="PF18912"/>
    </source>
</evidence>
<dbReference type="EMBL" id="QJTF01000005">
    <property type="protein sequence ID" value="PYE88983.1"/>
    <property type="molecule type" value="Genomic_DNA"/>
</dbReference>
<evidence type="ECO:0000313" key="4">
    <source>
        <dbReference type="EMBL" id="PYE88983.1"/>
    </source>
</evidence>
<dbReference type="SUPFAM" id="SSF53271">
    <property type="entry name" value="PRTase-like"/>
    <property type="match status" value="1"/>
</dbReference>
<name>A0A318T8F8_9HYPH</name>
<protein>
    <submittedName>
        <fullName evidence="4">ComF family protein</fullName>
    </submittedName>
</protein>
<dbReference type="Gene3D" id="3.40.50.2020">
    <property type="match status" value="1"/>
</dbReference>
<organism evidence="4 5">
    <name type="scientific">Phyllobacterium leguminum</name>
    <dbReference type="NCBI Taxonomy" id="314237"/>
    <lineage>
        <taxon>Bacteria</taxon>
        <taxon>Pseudomonadati</taxon>
        <taxon>Pseudomonadota</taxon>
        <taxon>Alphaproteobacteria</taxon>
        <taxon>Hyphomicrobiales</taxon>
        <taxon>Phyllobacteriaceae</taxon>
        <taxon>Phyllobacterium</taxon>
    </lineage>
</organism>
<dbReference type="RefSeq" id="WP_110750003.1">
    <property type="nucleotide sequence ID" value="NZ_QJTF01000005.1"/>
</dbReference>
<accession>A0A318T8F8</accession>
<evidence type="ECO:0000259" key="2">
    <source>
        <dbReference type="Pfam" id="PF00156"/>
    </source>
</evidence>
<dbReference type="InterPro" id="IPR051910">
    <property type="entry name" value="ComF/GntX_DNA_util-trans"/>
</dbReference>
<feature type="domain" description="Phosphoribosyltransferase" evidence="2">
    <location>
        <begin position="159"/>
        <end position="249"/>
    </location>
</feature>
<feature type="domain" description="Double zinc ribbon" evidence="3">
    <location>
        <begin position="25"/>
        <end position="71"/>
    </location>
</feature>
<keyword evidence="5" id="KW-1185">Reference proteome</keyword>
<evidence type="ECO:0000313" key="5">
    <source>
        <dbReference type="Proteomes" id="UP000247454"/>
    </source>
</evidence>
<dbReference type="AlphaFoldDB" id="A0A318T8F8"/>
<reference evidence="4 5" key="1">
    <citation type="submission" date="2018-06" db="EMBL/GenBank/DDBJ databases">
        <title>Genomic Encyclopedia of Type Strains, Phase III (KMG-III): the genomes of soil and plant-associated and newly described type strains.</title>
        <authorList>
            <person name="Whitman W."/>
        </authorList>
    </citation>
    <scope>NUCLEOTIDE SEQUENCE [LARGE SCALE GENOMIC DNA]</scope>
    <source>
        <strain evidence="4 5">ORS 1419</strain>
    </source>
</reference>
<dbReference type="InterPro" id="IPR029057">
    <property type="entry name" value="PRTase-like"/>
</dbReference>
<comment type="caution">
    <text evidence="4">The sequence shown here is derived from an EMBL/GenBank/DDBJ whole genome shotgun (WGS) entry which is preliminary data.</text>
</comment>
<dbReference type="Pfam" id="PF18912">
    <property type="entry name" value="DZR_2"/>
    <property type="match status" value="1"/>
</dbReference>
<dbReference type="PANTHER" id="PTHR47505">
    <property type="entry name" value="DNA UTILIZATION PROTEIN YHGH"/>
    <property type="match status" value="1"/>
</dbReference>
<dbReference type="CDD" id="cd06223">
    <property type="entry name" value="PRTases_typeI"/>
    <property type="match status" value="1"/>
</dbReference>
<dbReference type="Pfam" id="PF00156">
    <property type="entry name" value="Pribosyltran"/>
    <property type="match status" value="1"/>
</dbReference>
<dbReference type="Proteomes" id="UP000247454">
    <property type="component" value="Unassembled WGS sequence"/>
</dbReference>
<proteinExistence type="inferred from homology"/>
<dbReference type="InterPro" id="IPR000836">
    <property type="entry name" value="PRTase_dom"/>
</dbReference>
<dbReference type="InterPro" id="IPR044005">
    <property type="entry name" value="DZR_2"/>
</dbReference>
<gene>
    <name evidence="4" type="ORF">C7477_10582</name>
</gene>
<comment type="similarity">
    <text evidence="1">Belongs to the ComF/GntX family.</text>
</comment>